<dbReference type="GO" id="GO:0005886">
    <property type="term" value="C:plasma membrane"/>
    <property type="evidence" value="ECO:0007669"/>
    <property type="project" value="UniProtKB-SubCell"/>
</dbReference>
<dbReference type="PIRSF" id="PIRSF004810">
    <property type="entry name" value="ChrA"/>
    <property type="match status" value="1"/>
</dbReference>
<feature type="transmembrane region" description="Helical" evidence="7">
    <location>
        <begin position="119"/>
        <end position="139"/>
    </location>
</feature>
<evidence type="ECO:0000256" key="7">
    <source>
        <dbReference type="SAM" id="Phobius"/>
    </source>
</evidence>
<dbReference type="PANTHER" id="PTHR33567:SF3">
    <property type="entry name" value="CHROMATE ION TRANSPORTER (EUROFUNG)"/>
    <property type="match status" value="1"/>
</dbReference>
<dbReference type="InterPro" id="IPR003370">
    <property type="entry name" value="Chromate_transpt"/>
</dbReference>
<keyword evidence="6 7" id="KW-0472">Membrane</keyword>
<evidence type="ECO:0000256" key="5">
    <source>
        <dbReference type="ARBA" id="ARBA00022989"/>
    </source>
</evidence>
<dbReference type="GO" id="GO:0015109">
    <property type="term" value="F:chromate transmembrane transporter activity"/>
    <property type="evidence" value="ECO:0007669"/>
    <property type="project" value="InterPro"/>
</dbReference>
<evidence type="ECO:0000313" key="8">
    <source>
        <dbReference type="EMBL" id="RVU32555.1"/>
    </source>
</evidence>
<reference evidence="8 9" key="1">
    <citation type="submission" date="2019-01" db="EMBL/GenBank/DDBJ databases">
        <authorList>
            <person name="Chen W.-M."/>
        </authorList>
    </citation>
    <scope>NUCLEOTIDE SEQUENCE [LARGE SCALE GENOMIC DNA]</scope>
    <source>
        <strain evidence="8 9">HPM-16</strain>
    </source>
</reference>
<protein>
    <submittedName>
        <fullName evidence="8">Chromate efflux transporter</fullName>
    </submittedName>
</protein>
<evidence type="ECO:0000313" key="9">
    <source>
        <dbReference type="Proteomes" id="UP000282818"/>
    </source>
</evidence>
<evidence type="ECO:0000256" key="2">
    <source>
        <dbReference type="ARBA" id="ARBA00005262"/>
    </source>
</evidence>
<gene>
    <name evidence="8" type="primary">chrA</name>
    <name evidence="8" type="ORF">EOE65_02575</name>
</gene>
<dbReference type="PANTHER" id="PTHR33567">
    <property type="entry name" value="CHROMATE ION TRANSPORTER (EUROFUNG)"/>
    <property type="match status" value="1"/>
</dbReference>
<feature type="transmembrane region" description="Helical" evidence="7">
    <location>
        <begin position="332"/>
        <end position="352"/>
    </location>
</feature>
<dbReference type="RefSeq" id="WP_127692724.1">
    <property type="nucleotide sequence ID" value="NZ_SACQ01000001.1"/>
</dbReference>
<feature type="transmembrane region" description="Helical" evidence="7">
    <location>
        <begin position="85"/>
        <end position="107"/>
    </location>
</feature>
<keyword evidence="4 7" id="KW-0812">Transmembrane</keyword>
<evidence type="ECO:0000256" key="6">
    <source>
        <dbReference type="ARBA" id="ARBA00023136"/>
    </source>
</evidence>
<feature type="transmembrane region" description="Helical" evidence="7">
    <location>
        <begin position="382"/>
        <end position="398"/>
    </location>
</feature>
<feature type="transmembrane region" description="Helical" evidence="7">
    <location>
        <begin position="298"/>
        <end position="320"/>
    </location>
</feature>
<comment type="caution">
    <text evidence="8">The sequence shown here is derived from an EMBL/GenBank/DDBJ whole genome shotgun (WGS) entry which is preliminary data.</text>
</comment>
<feature type="transmembrane region" description="Helical" evidence="7">
    <location>
        <begin position="151"/>
        <end position="182"/>
    </location>
</feature>
<name>A0A437QDP0_9GAMM</name>
<dbReference type="AlphaFoldDB" id="A0A437QDP0"/>
<feature type="transmembrane region" description="Helical" evidence="7">
    <location>
        <begin position="15"/>
        <end position="40"/>
    </location>
</feature>
<dbReference type="EMBL" id="SACQ01000001">
    <property type="protein sequence ID" value="RVU32555.1"/>
    <property type="molecule type" value="Genomic_DNA"/>
</dbReference>
<evidence type="ECO:0000256" key="1">
    <source>
        <dbReference type="ARBA" id="ARBA00004651"/>
    </source>
</evidence>
<feature type="transmembrane region" description="Helical" evidence="7">
    <location>
        <begin position="202"/>
        <end position="222"/>
    </location>
</feature>
<feature type="transmembrane region" description="Helical" evidence="7">
    <location>
        <begin position="272"/>
        <end position="291"/>
    </location>
</feature>
<keyword evidence="5 7" id="KW-1133">Transmembrane helix</keyword>
<dbReference type="NCBIfam" id="TIGR00937">
    <property type="entry name" value="2A51"/>
    <property type="match status" value="1"/>
</dbReference>
<dbReference type="Proteomes" id="UP000282818">
    <property type="component" value="Unassembled WGS sequence"/>
</dbReference>
<keyword evidence="3" id="KW-1003">Cell membrane</keyword>
<accession>A0A437QDP0</accession>
<proteinExistence type="inferred from homology"/>
<keyword evidence="9" id="KW-1185">Reference proteome</keyword>
<comment type="subcellular location">
    <subcellularLocation>
        <location evidence="1">Cell membrane</location>
        <topology evidence="1">Multi-pass membrane protein</topology>
    </subcellularLocation>
</comment>
<comment type="similarity">
    <text evidence="2">Belongs to the chromate ion transporter (CHR) (TC 2.A.51) family.</text>
</comment>
<dbReference type="InterPro" id="IPR014047">
    <property type="entry name" value="Chr_Tranpt_l_chain"/>
</dbReference>
<feature type="transmembrane region" description="Helical" evidence="7">
    <location>
        <begin position="234"/>
        <end position="252"/>
    </location>
</feature>
<feature type="transmembrane region" description="Helical" evidence="7">
    <location>
        <begin position="359"/>
        <end position="376"/>
    </location>
</feature>
<dbReference type="Pfam" id="PF02417">
    <property type="entry name" value="Chromate_transp"/>
    <property type="match status" value="2"/>
</dbReference>
<evidence type="ECO:0000256" key="3">
    <source>
        <dbReference type="ARBA" id="ARBA00022475"/>
    </source>
</evidence>
<sequence>MSENTQQPTPENTPFLTIFLIFLRLGLTSFGGPIAHIGYFRREFVDQRHWLSESTFTQLLAICQFLPGPASSQLGFAIGMQRGGWLGGLAAFSAFTLPSAVLLLLFALGVNEFVGLTPLIQGLKLVAVAVVADALLSMARNLCSDRQRQVIALMAISLIALIDTSWSQLIAVAGGAMLGFALCKQASLSQTEILTPNYHPRSGVIAGALFAGLLMVSLINPFPTGTHGNLFLSFYEAGALVFGGGHVVLPLLESAVVDTGLVSSEAYLAGYGAAQAVPGPMFTFASYLGAVINTSSPILGATVALIGIFLPGFLLLIAVLPLWKKAAEHRGMAAMVSGVNAAVVGLLACAFYDPVITSGITSMIDFAIVTVAFVALHLWRMPAMWVILFCIMCGVLLGL</sequence>
<evidence type="ECO:0000256" key="4">
    <source>
        <dbReference type="ARBA" id="ARBA00022692"/>
    </source>
</evidence>
<organism evidence="8 9">
    <name type="scientific">Neptunomonas marina</name>
    <dbReference type="NCBI Taxonomy" id="1815562"/>
    <lineage>
        <taxon>Bacteria</taxon>
        <taxon>Pseudomonadati</taxon>
        <taxon>Pseudomonadota</taxon>
        <taxon>Gammaproteobacteria</taxon>
        <taxon>Oceanospirillales</taxon>
        <taxon>Oceanospirillaceae</taxon>
        <taxon>Neptunomonas</taxon>
    </lineage>
</organism>